<dbReference type="AlphaFoldDB" id="A0A952AGY9"/>
<evidence type="ECO:0000256" key="2">
    <source>
        <dbReference type="ARBA" id="ARBA00022741"/>
    </source>
</evidence>
<dbReference type="GO" id="GO:0005524">
    <property type="term" value="F:ATP binding"/>
    <property type="evidence" value="ECO:0007669"/>
    <property type="project" value="UniProtKB-KW"/>
</dbReference>
<organism evidence="5 6">
    <name type="scientific">Candidatus Dojkabacteria bacterium</name>
    <dbReference type="NCBI Taxonomy" id="2099670"/>
    <lineage>
        <taxon>Bacteria</taxon>
        <taxon>Candidatus Dojkabacteria</taxon>
    </lineage>
</organism>
<dbReference type="PRINTS" id="PR00301">
    <property type="entry name" value="HEATSHOCK70"/>
</dbReference>
<sequence>KTFEPVKKALKDAGVDKSEIGDVVLVGGMTRMPLVLKKVKEFFGKDPHQGVNPDEVVAVGAAIQGAVLAGDSSVSDITLLDVTPLTLGLETLGGIRTPLIERNTTIPTEKTQVFSTASDNQTSVEIHVLQGEREMAKDNKTLGRFMLEGIPPAPRGIPQVEVTFKIDANGILNVSAKDKASGKEQSITITASTQLDDSEVDMLVKEAAEKAADDKKQKERVEVKIEAESVAFQIEKFVDEFKDKLNDTDKTELKKEAESLKEMAAKDDFDADKLKEATKEATTKLQQKGAAMYEQAAKEVDAEDANTESTEKVEEGEVIEPDDEKKK</sequence>
<evidence type="ECO:0000256" key="1">
    <source>
        <dbReference type="ARBA" id="ARBA00007381"/>
    </source>
</evidence>
<dbReference type="Pfam" id="PF00012">
    <property type="entry name" value="HSP70"/>
    <property type="match status" value="1"/>
</dbReference>
<evidence type="ECO:0000256" key="3">
    <source>
        <dbReference type="ARBA" id="ARBA00022840"/>
    </source>
</evidence>
<dbReference type="GO" id="GO:0140662">
    <property type="term" value="F:ATP-dependent protein folding chaperone"/>
    <property type="evidence" value="ECO:0007669"/>
    <property type="project" value="InterPro"/>
</dbReference>
<protein>
    <submittedName>
        <fullName evidence="5">Hsp70 family protein</fullName>
    </submittedName>
</protein>
<comment type="caution">
    <text evidence="5">The sequence shown here is derived from an EMBL/GenBank/DDBJ whole genome shotgun (WGS) entry which is preliminary data.</text>
</comment>
<feature type="region of interest" description="Disordered" evidence="4">
    <location>
        <begin position="280"/>
        <end position="327"/>
    </location>
</feature>
<evidence type="ECO:0000313" key="6">
    <source>
        <dbReference type="Proteomes" id="UP000781173"/>
    </source>
</evidence>
<comment type="similarity">
    <text evidence="1">Belongs to the heat shock protein 70 family.</text>
</comment>
<dbReference type="SUPFAM" id="SSF53067">
    <property type="entry name" value="Actin-like ATPase domain"/>
    <property type="match status" value="1"/>
</dbReference>
<feature type="compositionally biased region" description="Acidic residues" evidence="4">
    <location>
        <begin position="316"/>
        <end position="327"/>
    </location>
</feature>
<dbReference type="InterPro" id="IPR029047">
    <property type="entry name" value="HSP70_peptide-bd_sf"/>
</dbReference>
<name>A0A952AGY9_9BACT</name>
<dbReference type="InterPro" id="IPR043129">
    <property type="entry name" value="ATPase_NBD"/>
</dbReference>
<dbReference type="Gene3D" id="2.60.34.10">
    <property type="entry name" value="Substrate Binding Domain Of DNAk, Chain A, domain 1"/>
    <property type="match status" value="1"/>
</dbReference>
<reference evidence="5" key="1">
    <citation type="journal article" date="2022" name="ISME J.">
        <title>A general approach to explore prokaryotic protein glycosylation reveals the unique surface layer modulation of an anammox bacterium.</title>
        <authorList>
            <person name="Pabst M."/>
            <person name="Grouzdev D.S."/>
            <person name="Lawson C.E."/>
            <person name="Kleikamp H.B.C."/>
            <person name="de Ram C."/>
            <person name="Louwen R."/>
            <person name="Lin Y.M."/>
            <person name="Lucker S."/>
            <person name="van Loosdrecht M.C.M."/>
            <person name="Laureni M."/>
        </authorList>
    </citation>
    <scope>NUCLEOTIDE SEQUENCE</scope>
    <source>
        <strain evidence="5">BROCD043</strain>
    </source>
</reference>
<dbReference type="Gene3D" id="3.30.420.40">
    <property type="match status" value="2"/>
</dbReference>
<dbReference type="InterPro" id="IPR018181">
    <property type="entry name" value="Heat_shock_70_CS"/>
</dbReference>
<dbReference type="InterPro" id="IPR029048">
    <property type="entry name" value="HSP70_C_sf"/>
</dbReference>
<accession>A0A952AGY9</accession>
<evidence type="ECO:0000256" key="4">
    <source>
        <dbReference type="SAM" id="MobiDB-lite"/>
    </source>
</evidence>
<dbReference type="SUPFAM" id="SSF100920">
    <property type="entry name" value="Heat shock protein 70kD (HSP70), peptide-binding domain"/>
    <property type="match status" value="1"/>
</dbReference>
<evidence type="ECO:0000313" key="5">
    <source>
        <dbReference type="EMBL" id="MBW7953722.1"/>
    </source>
</evidence>
<dbReference type="Proteomes" id="UP000781173">
    <property type="component" value="Unassembled WGS sequence"/>
</dbReference>
<keyword evidence="2" id="KW-0547">Nucleotide-binding</keyword>
<feature type="non-terminal residue" evidence="5">
    <location>
        <position position="1"/>
    </location>
</feature>
<dbReference type="FunFam" id="2.60.34.10:FF:000014">
    <property type="entry name" value="Chaperone protein DnaK HSP70"/>
    <property type="match status" value="1"/>
</dbReference>
<dbReference type="EMBL" id="JACFOF010000005">
    <property type="protein sequence ID" value="MBW7953722.1"/>
    <property type="molecule type" value="Genomic_DNA"/>
</dbReference>
<dbReference type="PROSITE" id="PS01036">
    <property type="entry name" value="HSP70_3"/>
    <property type="match status" value="1"/>
</dbReference>
<keyword evidence="3" id="KW-0067">ATP-binding</keyword>
<dbReference type="Gene3D" id="1.20.1270.10">
    <property type="match status" value="1"/>
</dbReference>
<dbReference type="InterPro" id="IPR013126">
    <property type="entry name" value="Hsp_70_fam"/>
</dbReference>
<gene>
    <name evidence="5" type="ORF">H3C67_02960</name>
</gene>
<proteinExistence type="inferred from homology"/>
<dbReference type="PANTHER" id="PTHR19375">
    <property type="entry name" value="HEAT SHOCK PROTEIN 70KDA"/>
    <property type="match status" value="1"/>
</dbReference>